<name>A0A478EB22_TALPI</name>
<dbReference type="PANTHER" id="PTHR43735">
    <property type="entry name" value="APOPTOSIS-INDUCING FACTOR 1"/>
    <property type="match status" value="1"/>
</dbReference>
<evidence type="ECO:0000259" key="6">
    <source>
        <dbReference type="Pfam" id="PF07992"/>
    </source>
</evidence>
<dbReference type="SUPFAM" id="SSF51905">
    <property type="entry name" value="FAD/NAD(P)-binding domain"/>
    <property type="match status" value="1"/>
</dbReference>
<dbReference type="PANTHER" id="PTHR43735:SF3">
    <property type="entry name" value="FERROPTOSIS SUPPRESSOR PROTEIN 1"/>
    <property type="match status" value="1"/>
</dbReference>
<dbReference type="InterPro" id="IPR036188">
    <property type="entry name" value="FAD/NAD-bd_sf"/>
</dbReference>
<organism evidence="7 8">
    <name type="scientific">Talaromyces pinophilus</name>
    <name type="common">Penicillium pinophilum</name>
    <dbReference type="NCBI Taxonomy" id="128442"/>
    <lineage>
        <taxon>Eukaryota</taxon>
        <taxon>Fungi</taxon>
        <taxon>Dikarya</taxon>
        <taxon>Ascomycota</taxon>
        <taxon>Pezizomycotina</taxon>
        <taxon>Eurotiomycetes</taxon>
        <taxon>Eurotiomycetidae</taxon>
        <taxon>Eurotiales</taxon>
        <taxon>Trichocomaceae</taxon>
        <taxon>Talaromyces</taxon>
        <taxon>Talaromyces sect. Talaromyces</taxon>
    </lineage>
</organism>
<dbReference type="PRINTS" id="PR00469">
    <property type="entry name" value="PNDRDTASEII"/>
</dbReference>
<dbReference type="AlphaFoldDB" id="A0A478EB22"/>
<feature type="domain" description="FAD/NAD(P)-binding" evidence="6">
    <location>
        <begin position="8"/>
        <end position="329"/>
    </location>
</feature>
<keyword evidence="5" id="KW-0812">Transmembrane</keyword>
<evidence type="ECO:0000313" key="8">
    <source>
        <dbReference type="Proteomes" id="UP000053095"/>
    </source>
</evidence>
<evidence type="ECO:0000256" key="4">
    <source>
        <dbReference type="ARBA" id="ARBA00023002"/>
    </source>
</evidence>
<keyword evidence="4" id="KW-0560">Oxidoreductase</keyword>
<keyword evidence="5" id="KW-0472">Membrane</keyword>
<gene>
    <name evidence="7" type="ORF">TCE0_044f16625</name>
</gene>
<evidence type="ECO:0000256" key="5">
    <source>
        <dbReference type="SAM" id="Phobius"/>
    </source>
</evidence>
<evidence type="ECO:0000256" key="3">
    <source>
        <dbReference type="ARBA" id="ARBA00022827"/>
    </source>
</evidence>
<dbReference type="GO" id="GO:0004174">
    <property type="term" value="F:electron-transferring-flavoprotein dehydrogenase activity"/>
    <property type="evidence" value="ECO:0007669"/>
    <property type="project" value="TreeGrafter"/>
</dbReference>
<dbReference type="Pfam" id="PF07992">
    <property type="entry name" value="Pyr_redox_2"/>
    <property type="match status" value="1"/>
</dbReference>
<keyword evidence="3" id="KW-0274">FAD</keyword>
<keyword evidence="8" id="KW-1185">Reference proteome</keyword>
<keyword evidence="2" id="KW-0285">Flavoprotein</keyword>
<reference evidence="8" key="1">
    <citation type="journal article" date="2015" name="Genome Announc.">
        <title>Draft genome sequence of Talaromyces cellulolyticus strain Y-94, a source of lignocellulosic biomass-degrading enzymes.</title>
        <authorList>
            <person name="Fujii T."/>
            <person name="Koike H."/>
            <person name="Sawayama S."/>
            <person name="Yano S."/>
            <person name="Inoue H."/>
        </authorList>
    </citation>
    <scope>NUCLEOTIDE SEQUENCE [LARGE SCALE GENOMIC DNA]</scope>
    <source>
        <strain evidence="8">Y-94</strain>
    </source>
</reference>
<dbReference type="Gene3D" id="3.50.50.100">
    <property type="match status" value="1"/>
</dbReference>
<proteinExistence type="inferred from homology"/>
<accession>A0A478EB22</accession>
<dbReference type="Proteomes" id="UP000053095">
    <property type="component" value="Unassembled WGS sequence"/>
</dbReference>
<keyword evidence="5" id="KW-1133">Transmembrane helix</keyword>
<sequence>MSANTKIILILGGSYAGVGAAHYILKHVIPSLPNKNDYRVALVSSSSHFFVRPTSVRALVSENAFPKDKRLFAPLSEAFKQYADSAITLYHGTVVKLDQLTRKVTVISAEAGKTEINLEYHALVIATGVTTQSPLMGLSGDHQNTIDAWTSFRRKLSTAKSIVVTGGGPTGVETAGELGQYLNGGSGKPNVAITVVTKSNQLLPYLPPSLAQKAEEQLSKLGVSVIKNRVVEKVVSIDTDAVNGAGQSIERLTDSVTVHLDHDQTLQADLYIPATGVSPNTNFLDHQLLDKEGYVNVKPSSLQVEKAGPRVYALGHVCSSNPRAIHAIMKQVPVVGENLKQDLLAAENKIQAGKEAYRAYEPETKVSQLVVVGKKGVGMFLGWRVPSFFVWLIKGRDYWLDMTPPMWNGKGYAKPI</sequence>
<evidence type="ECO:0000256" key="2">
    <source>
        <dbReference type="ARBA" id="ARBA00022630"/>
    </source>
</evidence>
<evidence type="ECO:0000313" key="7">
    <source>
        <dbReference type="EMBL" id="GAM42551.1"/>
    </source>
</evidence>
<feature type="transmembrane region" description="Helical" evidence="5">
    <location>
        <begin position="7"/>
        <end position="25"/>
    </location>
</feature>
<dbReference type="InterPro" id="IPR023753">
    <property type="entry name" value="FAD/NAD-binding_dom"/>
</dbReference>
<comment type="similarity">
    <text evidence="1">Belongs to the FAD-dependent oxidoreductase family.</text>
</comment>
<dbReference type="GO" id="GO:0005737">
    <property type="term" value="C:cytoplasm"/>
    <property type="evidence" value="ECO:0007669"/>
    <property type="project" value="TreeGrafter"/>
</dbReference>
<dbReference type="GO" id="GO:0050660">
    <property type="term" value="F:flavin adenine dinucleotide binding"/>
    <property type="evidence" value="ECO:0007669"/>
    <property type="project" value="TreeGrafter"/>
</dbReference>
<dbReference type="EMBL" id="DF933840">
    <property type="protein sequence ID" value="GAM42551.1"/>
    <property type="molecule type" value="Genomic_DNA"/>
</dbReference>
<dbReference type="PRINTS" id="PR00368">
    <property type="entry name" value="FADPNR"/>
</dbReference>
<protein>
    <submittedName>
        <fullName evidence="7">Disulfide oxidoreductase</fullName>
    </submittedName>
</protein>
<evidence type="ECO:0000256" key="1">
    <source>
        <dbReference type="ARBA" id="ARBA00006442"/>
    </source>
</evidence>